<dbReference type="HAMAP" id="MF_00378">
    <property type="entry name" value="Exonuc_7_L"/>
    <property type="match status" value="1"/>
</dbReference>
<dbReference type="InterPro" id="IPR025824">
    <property type="entry name" value="OB-fold_nuc-bd_dom"/>
</dbReference>
<feature type="region of interest" description="Disordered" evidence="8">
    <location>
        <begin position="444"/>
        <end position="470"/>
    </location>
</feature>
<dbReference type="GO" id="GO:0005737">
    <property type="term" value="C:cytoplasm"/>
    <property type="evidence" value="ECO:0007669"/>
    <property type="project" value="UniProtKB-SubCell"/>
</dbReference>
<evidence type="ECO:0000256" key="8">
    <source>
        <dbReference type="SAM" id="MobiDB-lite"/>
    </source>
</evidence>
<evidence type="ECO:0000256" key="6">
    <source>
        <dbReference type="RuleBase" id="RU004355"/>
    </source>
</evidence>
<feature type="coiled-coil region" evidence="7">
    <location>
        <begin position="264"/>
        <end position="374"/>
    </location>
</feature>
<dbReference type="PANTHER" id="PTHR30008:SF0">
    <property type="entry name" value="EXODEOXYRIBONUCLEASE 7 LARGE SUBUNIT"/>
    <property type="match status" value="1"/>
</dbReference>
<comment type="subcellular location">
    <subcellularLocation>
        <location evidence="5 6">Cytoplasm</location>
    </subcellularLocation>
</comment>
<sequence length="470" mass="53553">MNDKYLTVTALTKYIKRKLDIDQHLQQIWLRGEISNFKHHSRGHMYMTIKDEQTRIQAVMFAGNNRYLKFTPESGMKVLIRGNVSVYEAAGQYQLYINAMEPDGIGALYLAYEQLKVKLEQQGYFSSAHKKRIPAYPKRIGVITSPTGAAVRDIITTIQRRYPLVEVVVIPVLVQGPEAASSIKRGIETANRMNFDTLIVGRGGGSIEELWSFNEEIVARAIYESRIPVISAVGHETDTTISDFVADLRAPTPTGAAELAVPSQAELRNNLQLLNRRLTREVNQLLDQETRRLNNALNSYAFRYPKELIRQKEQELDQQMEALERTLRLQVNDGAMVYQTVMRRLSVQHPKERIEEAEKRITELTIKNNRYMNQTVDYHRRELGNLLDKLSLVNPLEILKRGFALPYTADGQLLKSVTHIKEKEQLAVKLTDGTIHAQVLSVKETSNDGEKHGTILRGSDGKVRKNSRET</sequence>
<dbReference type="GO" id="GO:0003676">
    <property type="term" value="F:nucleic acid binding"/>
    <property type="evidence" value="ECO:0007669"/>
    <property type="project" value="InterPro"/>
</dbReference>
<comment type="function">
    <text evidence="5">Bidirectionally degrades single-stranded DNA into large acid-insoluble oligonucleotides, which are then degraded further into small acid-soluble oligonucleotides.</text>
</comment>
<gene>
    <name evidence="5 11" type="primary">xseA</name>
    <name evidence="11" type="ORF">GCM10007971_17100</name>
</gene>
<evidence type="ECO:0000256" key="7">
    <source>
        <dbReference type="SAM" id="Coils"/>
    </source>
</evidence>
<dbReference type="Pfam" id="PF02601">
    <property type="entry name" value="Exonuc_VII_L"/>
    <property type="match status" value="1"/>
</dbReference>
<dbReference type="EMBL" id="BMOS01000009">
    <property type="protein sequence ID" value="GGN56794.1"/>
    <property type="molecule type" value="Genomic_DNA"/>
</dbReference>
<dbReference type="AlphaFoldDB" id="A0A917XXG3"/>
<dbReference type="InterPro" id="IPR003753">
    <property type="entry name" value="Exonuc_VII_L"/>
</dbReference>
<keyword evidence="3 5" id="KW-0378">Hydrolase</keyword>
<dbReference type="RefSeq" id="WP_188856811.1">
    <property type="nucleotide sequence ID" value="NZ_BMOS01000009.1"/>
</dbReference>
<evidence type="ECO:0000256" key="5">
    <source>
        <dbReference type="HAMAP-Rule" id="MF_00378"/>
    </source>
</evidence>
<keyword evidence="4 5" id="KW-0269">Exonuclease</keyword>
<evidence type="ECO:0000259" key="10">
    <source>
        <dbReference type="Pfam" id="PF13742"/>
    </source>
</evidence>
<dbReference type="EC" id="3.1.11.6" evidence="5"/>
<keyword evidence="1 5" id="KW-0963">Cytoplasm</keyword>
<keyword evidence="12" id="KW-1185">Reference proteome</keyword>
<organism evidence="11 12">
    <name type="scientific">Oceanobacillus indicireducens</name>
    <dbReference type="NCBI Taxonomy" id="1004261"/>
    <lineage>
        <taxon>Bacteria</taxon>
        <taxon>Bacillati</taxon>
        <taxon>Bacillota</taxon>
        <taxon>Bacilli</taxon>
        <taxon>Bacillales</taxon>
        <taxon>Bacillaceae</taxon>
        <taxon>Oceanobacillus</taxon>
    </lineage>
</organism>
<dbReference type="GO" id="GO:0006308">
    <property type="term" value="P:DNA catabolic process"/>
    <property type="evidence" value="ECO:0007669"/>
    <property type="project" value="UniProtKB-UniRule"/>
</dbReference>
<evidence type="ECO:0000313" key="12">
    <source>
        <dbReference type="Proteomes" id="UP000624041"/>
    </source>
</evidence>
<dbReference type="GO" id="GO:0009318">
    <property type="term" value="C:exodeoxyribonuclease VII complex"/>
    <property type="evidence" value="ECO:0007669"/>
    <property type="project" value="UniProtKB-UniRule"/>
</dbReference>
<dbReference type="GO" id="GO:0008855">
    <property type="term" value="F:exodeoxyribonuclease VII activity"/>
    <property type="evidence" value="ECO:0007669"/>
    <property type="project" value="UniProtKB-UniRule"/>
</dbReference>
<reference evidence="11" key="2">
    <citation type="submission" date="2020-09" db="EMBL/GenBank/DDBJ databases">
        <authorList>
            <person name="Sun Q."/>
            <person name="Ohkuma M."/>
        </authorList>
    </citation>
    <scope>NUCLEOTIDE SEQUENCE</scope>
    <source>
        <strain evidence="11">JCM 17251</strain>
    </source>
</reference>
<dbReference type="InterPro" id="IPR020579">
    <property type="entry name" value="Exonuc_VII_lsu_C"/>
</dbReference>
<evidence type="ECO:0000259" key="9">
    <source>
        <dbReference type="Pfam" id="PF02601"/>
    </source>
</evidence>
<keyword evidence="7" id="KW-0175">Coiled coil</keyword>
<evidence type="ECO:0000256" key="4">
    <source>
        <dbReference type="ARBA" id="ARBA00022839"/>
    </source>
</evidence>
<dbReference type="Pfam" id="PF13742">
    <property type="entry name" value="tRNA_anti_2"/>
    <property type="match status" value="1"/>
</dbReference>
<dbReference type="NCBIfam" id="TIGR00237">
    <property type="entry name" value="xseA"/>
    <property type="match status" value="1"/>
</dbReference>
<comment type="subunit">
    <text evidence="5">Heterooligomer composed of large and small subunits.</text>
</comment>
<comment type="caution">
    <text evidence="11">The sequence shown here is derived from an EMBL/GenBank/DDBJ whole genome shotgun (WGS) entry which is preliminary data.</text>
</comment>
<feature type="compositionally biased region" description="Basic and acidic residues" evidence="8">
    <location>
        <begin position="445"/>
        <end position="470"/>
    </location>
</feature>
<comment type="catalytic activity">
    <reaction evidence="5 6">
        <text>Exonucleolytic cleavage in either 5'- to 3'- or 3'- to 5'-direction to yield nucleoside 5'-phosphates.</text>
        <dbReference type="EC" id="3.1.11.6"/>
    </reaction>
</comment>
<reference evidence="11" key="1">
    <citation type="journal article" date="2014" name="Int. J. Syst. Evol. Microbiol.">
        <title>Complete genome sequence of Corynebacterium casei LMG S-19264T (=DSM 44701T), isolated from a smear-ripened cheese.</title>
        <authorList>
            <consortium name="US DOE Joint Genome Institute (JGI-PGF)"/>
            <person name="Walter F."/>
            <person name="Albersmeier A."/>
            <person name="Kalinowski J."/>
            <person name="Ruckert C."/>
        </authorList>
    </citation>
    <scope>NUCLEOTIDE SEQUENCE</scope>
    <source>
        <strain evidence="11">JCM 17251</strain>
    </source>
</reference>
<keyword evidence="2 5" id="KW-0540">Nuclease</keyword>
<dbReference type="Proteomes" id="UP000624041">
    <property type="component" value="Unassembled WGS sequence"/>
</dbReference>
<name>A0A917XXG3_9BACI</name>
<accession>A0A917XXG3</accession>
<feature type="domain" description="OB-fold nucleic acid binding" evidence="10">
    <location>
        <begin position="6"/>
        <end position="101"/>
    </location>
</feature>
<evidence type="ECO:0000313" key="11">
    <source>
        <dbReference type="EMBL" id="GGN56794.1"/>
    </source>
</evidence>
<feature type="domain" description="Exonuclease VII large subunit C-terminal" evidence="9">
    <location>
        <begin position="124"/>
        <end position="438"/>
    </location>
</feature>
<comment type="similarity">
    <text evidence="5 6">Belongs to the XseA family.</text>
</comment>
<protein>
    <recommendedName>
        <fullName evidence="5">Exodeoxyribonuclease 7 large subunit</fullName>
        <ecNumber evidence="5">3.1.11.6</ecNumber>
    </recommendedName>
    <alternativeName>
        <fullName evidence="5">Exodeoxyribonuclease VII large subunit</fullName>
        <shortName evidence="5">Exonuclease VII large subunit</shortName>
    </alternativeName>
</protein>
<evidence type="ECO:0000256" key="2">
    <source>
        <dbReference type="ARBA" id="ARBA00022722"/>
    </source>
</evidence>
<evidence type="ECO:0000256" key="3">
    <source>
        <dbReference type="ARBA" id="ARBA00022801"/>
    </source>
</evidence>
<proteinExistence type="inferred from homology"/>
<dbReference type="CDD" id="cd04489">
    <property type="entry name" value="ExoVII_LU_OBF"/>
    <property type="match status" value="1"/>
</dbReference>
<evidence type="ECO:0000256" key="1">
    <source>
        <dbReference type="ARBA" id="ARBA00022490"/>
    </source>
</evidence>
<dbReference type="PANTHER" id="PTHR30008">
    <property type="entry name" value="EXODEOXYRIBONUCLEASE 7 LARGE SUBUNIT"/>
    <property type="match status" value="1"/>
</dbReference>